<name>A0ABT8E1J2_9BACL</name>
<gene>
    <name evidence="1" type="ORF">QYF49_01850</name>
</gene>
<evidence type="ECO:0000313" key="2">
    <source>
        <dbReference type="Proteomes" id="UP001168694"/>
    </source>
</evidence>
<dbReference type="Proteomes" id="UP001168694">
    <property type="component" value="Unassembled WGS sequence"/>
</dbReference>
<protein>
    <submittedName>
        <fullName evidence="1">Uncharacterized protein</fullName>
    </submittedName>
</protein>
<reference evidence="1" key="1">
    <citation type="submission" date="2023-06" db="EMBL/GenBank/DDBJ databases">
        <title>Draft Genome Sequences of Representative Paenibacillus Polymyxa, Bacillus cereus, Fictibacillus sp., and Brevibacillus agri Strains Isolated from Amazonian Dark Earth.</title>
        <authorList>
            <person name="Pellegrinetti T.A."/>
            <person name="Cunha I.C.M."/>
            <person name="Chaves M.G."/>
            <person name="Freitas A.S."/>
            <person name="Silva A.V.R."/>
            <person name="Tsai S.M."/>
            <person name="Mendes L.W."/>
        </authorList>
    </citation>
    <scope>NUCLEOTIDE SEQUENCE</scope>
    <source>
        <strain evidence="1">CENA-BCM004</strain>
    </source>
</reference>
<proteinExistence type="predicted"/>
<accession>A0ABT8E1J2</accession>
<sequence>MVNKLQKEAVHDNTEILQLITKRYKNALELLENQGDIKQIIILGSVQAYMDSYNDYQNSLLGEMHEAEKLLKELIRSVEE</sequence>
<keyword evidence="2" id="KW-1185">Reference proteome</keyword>
<organism evidence="1 2">
    <name type="scientific">Fictibacillus terranigra</name>
    <dbReference type="NCBI Taxonomy" id="3058424"/>
    <lineage>
        <taxon>Bacteria</taxon>
        <taxon>Bacillati</taxon>
        <taxon>Bacillota</taxon>
        <taxon>Bacilli</taxon>
        <taxon>Bacillales</taxon>
        <taxon>Fictibacillaceae</taxon>
        <taxon>Fictibacillus</taxon>
    </lineage>
</organism>
<dbReference type="EMBL" id="JAUHLN010000001">
    <property type="protein sequence ID" value="MDN4071774.1"/>
    <property type="molecule type" value="Genomic_DNA"/>
</dbReference>
<evidence type="ECO:0000313" key="1">
    <source>
        <dbReference type="EMBL" id="MDN4071774.1"/>
    </source>
</evidence>
<comment type="caution">
    <text evidence="1">The sequence shown here is derived from an EMBL/GenBank/DDBJ whole genome shotgun (WGS) entry which is preliminary data.</text>
</comment>